<comment type="caution">
    <text evidence="1">The sequence shown here is derived from an EMBL/GenBank/DDBJ whole genome shotgun (WGS) entry which is preliminary data.</text>
</comment>
<protein>
    <submittedName>
        <fullName evidence="1">Uncharacterized protein</fullName>
    </submittedName>
</protein>
<dbReference type="EMBL" id="PFOG01000206">
    <property type="protein sequence ID" value="PIZ68796.1"/>
    <property type="molecule type" value="Genomic_DNA"/>
</dbReference>
<dbReference type="AlphaFoldDB" id="A0A2M7UC13"/>
<gene>
    <name evidence="1" type="ORF">COY11_05505</name>
</gene>
<dbReference type="Proteomes" id="UP000229805">
    <property type="component" value="Unassembled WGS sequence"/>
</dbReference>
<organism evidence="1 2">
    <name type="scientific">Candidatus Portnoybacteria bacterium CG_4_10_14_0_2_um_filter_44_20</name>
    <dbReference type="NCBI Taxonomy" id="1974799"/>
    <lineage>
        <taxon>Bacteria</taxon>
        <taxon>Candidatus Portnoyibacteriota</taxon>
    </lineage>
</organism>
<evidence type="ECO:0000313" key="2">
    <source>
        <dbReference type="Proteomes" id="UP000229805"/>
    </source>
</evidence>
<sequence length="145" mass="17058">MSRIVVPHEDFLAARERLQARKAQKEANEREPGWALFTKIMRLAKDGHLQEKAEDLAKYLAHVRHFDITKEELDDDRPFIEQIIFWHRRHHKIQEHECQCGGGCGDCETNILFNKIKAAALDESFSRHQAVTLIQWLRVLYKVDI</sequence>
<name>A0A2M7UC13_9BACT</name>
<proteinExistence type="predicted"/>
<accession>A0A2M7UC13</accession>
<evidence type="ECO:0000313" key="1">
    <source>
        <dbReference type="EMBL" id="PIZ68796.1"/>
    </source>
</evidence>
<reference evidence="2" key="1">
    <citation type="submission" date="2017-09" db="EMBL/GenBank/DDBJ databases">
        <title>Depth-based differentiation of microbial function through sediment-hosted aquifers and enrichment of novel symbionts in the deep terrestrial subsurface.</title>
        <authorList>
            <person name="Probst A.J."/>
            <person name="Ladd B."/>
            <person name="Jarett J.K."/>
            <person name="Geller-Mcgrath D.E."/>
            <person name="Sieber C.M.K."/>
            <person name="Emerson J.B."/>
            <person name="Anantharaman K."/>
            <person name="Thomas B.C."/>
            <person name="Malmstrom R."/>
            <person name="Stieglmeier M."/>
            <person name="Klingl A."/>
            <person name="Woyke T."/>
            <person name="Ryan C.M."/>
            <person name="Banfield J.F."/>
        </authorList>
    </citation>
    <scope>NUCLEOTIDE SEQUENCE [LARGE SCALE GENOMIC DNA]</scope>
</reference>